<reference evidence="1 2" key="1">
    <citation type="journal article" date="2022" name="Front. Microbiol.">
        <title>High genomic differentiation and limited gene flow indicate recent cryptic speciation within the genus Laspinema (cyanobacteria).</title>
        <authorList>
            <person name="Stanojkovic A."/>
            <person name="Skoupy S."/>
            <person name="Skaloud P."/>
            <person name="Dvorak P."/>
        </authorList>
    </citation>
    <scope>NUCLEOTIDE SEQUENCE [LARGE SCALE GENOMIC DNA]</scope>
    <source>
        <strain evidence="1 2">D2a</strain>
    </source>
</reference>
<keyword evidence="2" id="KW-1185">Reference proteome</keyword>
<accession>A0ABT2N029</accession>
<sequence length="242" mass="28328">MSNQPHEITCHSEGFEFEPAPTPQTEIPNASLLPMSIPPKLLAAWQIENEPAKRYIIVTYQATNCYLEYVYGGHSDSYRVYFVFIGHFAVAIHLIDCDLGSDDSYPVYGLLLDQQKNQIWLGQYIYIKRFLTKWREYTYPEPVLTLEQREQIQRNLREFYQELVQDGNELPQLSAQEFGELVQARMKLEQEAICAITEYLDQYLTTALKIAEERLQEAKGNGDYQVMMYLSSLIYRLKQRQN</sequence>
<name>A0ABT2N029_9CYAN</name>
<proteinExistence type="predicted"/>
<gene>
    <name evidence="1" type="ORF">NG799_29015</name>
</gene>
<protein>
    <submittedName>
        <fullName evidence="1">Uncharacterized protein</fullName>
    </submittedName>
</protein>
<dbReference type="Proteomes" id="UP001525890">
    <property type="component" value="Unassembled WGS sequence"/>
</dbReference>
<dbReference type="EMBL" id="JAMXFF010000093">
    <property type="protein sequence ID" value="MCT7970359.1"/>
    <property type="molecule type" value="Genomic_DNA"/>
</dbReference>
<dbReference type="RefSeq" id="WP_368009775.1">
    <property type="nucleotide sequence ID" value="NZ_JAMXFF010000093.1"/>
</dbReference>
<evidence type="ECO:0000313" key="1">
    <source>
        <dbReference type="EMBL" id="MCT7970359.1"/>
    </source>
</evidence>
<comment type="caution">
    <text evidence="1">The sequence shown here is derived from an EMBL/GenBank/DDBJ whole genome shotgun (WGS) entry which is preliminary data.</text>
</comment>
<organism evidence="1 2">
    <name type="scientific">Laspinema palackyanum D2a</name>
    <dbReference type="NCBI Taxonomy" id="2953684"/>
    <lineage>
        <taxon>Bacteria</taxon>
        <taxon>Bacillati</taxon>
        <taxon>Cyanobacteriota</taxon>
        <taxon>Cyanophyceae</taxon>
        <taxon>Oscillatoriophycideae</taxon>
        <taxon>Oscillatoriales</taxon>
        <taxon>Laspinemataceae</taxon>
        <taxon>Laspinema</taxon>
        <taxon>Laspinema palackyanum</taxon>
    </lineage>
</organism>
<evidence type="ECO:0000313" key="2">
    <source>
        <dbReference type="Proteomes" id="UP001525890"/>
    </source>
</evidence>